<accession>A0A328D2J4</accession>
<name>A0A328D2J4_9ASTE</name>
<reference evidence="1 2" key="1">
    <citation type="submission" date="2018-06" db="EMBL/GenBank/DDBJ databases">
        <title>The Genome of Cuscuta australis (Dodder) Provides Insight into the Evolution of Plant Parasitism.</title>
        <authorList>
            <person name="Liu H."/>
        </authorList>
    </citation>
    <scope>NUCLEOTIDE SEQUENCE [LARGE SCALE GENOMIC DNA]</scope>
    <source>
        <strain evidence="2">cv. Yunnan</strain>
        <tissue evidence="1">Vines</tissue>
    </source>
</reference>
<dbReference type="AlphaFoldDB" id="A0A328D2J4"/>
<protein>
    <submittedName>
        <fullName evidence="1">Uncharacterized protein</fullName>
    </submittedName>
</protein>
<comment type="caution">
    <text evidence="1">The sequence shown here is derived from an EMBL/GenBank/DDBJ whole genome shotgun (WGS) entry which is preliminary data.</text>
</comment>
<dbReference type="Proteomes" id="UP000249390">
    <property type="component" value="Unassembled WGS sequence"/>
</dbReference>
<evidence type="ECO:0000313" key="2">
    <source>
        <dbReference type="Proteomes" id="UP000249390"/>
    </source>
</evidence>
<proteinExistence type="predicted"/>
<gene>
    <name evidence="1" type="ORF">DM860_008095</name>
</gene>
<evidence type="ECO:0000313" key="1">
    <source>
        <dbReference type="EMBL" id="RAL39955.1"/>
    </source>
</evidence>
<dbReference type="EMBL" id="NQVE01000195">
    <property type="protein sequence ID" value="RAL39955.1"/>
    <property type="molecule type" value="Genomic_DNA"/>
</dbReference>
<sequence>MASYMGTAGDIFAGGTISSGTIAVDILSGGMVDNSFSDGTEARDPLAWLGPKREGIWTAPVLLSA</sequence>
<organism evidence="1 2">
    <name type="scientific">Cuscuta australis</name>
    <dbReference type="NCBI Taxonomy" id="267555"/>
    <lineage>
        <taxon>Eukaryota</taxon>
        <taxon>Viridiplantae</taxon>
        <taxon>Streptophyta</taxon>
        <taxon>Embryophyta</taxon>
        <taxon>Tracheophyta</taxon>
        <taxon>Spermatophyta</taxon>
        <taxon>Magnoliopsida</taxon>
        <taxon>eudicotyledons</taxon>
        <taxon>Gunneridae</taxon>
        <taxon>Pentapetalae</taxon>
        <taxon>asterids</taxon>
        <taxon>lamiids</taxon>
        <taxon>Solanales</taxon>
        <taxon>Convolvulaceae</taxon>
        <taxon>Cuscuteae</taxon>
        <taxon>Cuscuta</taxon>
        <taxon>Cuscuta subgen. Grammica</taxon>
        <taxon>Cuscuta sect. Cleistogrammica</taxon>
    </lineage>
</organism>
<keyword evidence="2" id="KW-1185">Reference proteome</keyword>